<dbReference type="Pfam" id="PF18052">
    <property type="entry name" value="Rx_N"/>
    <property type="match status" value="1"/>
</dbReference>
<dbReference type="GO" id="GO:0043531">
    <property type="term" value="F:ADP binding"/>
    <property type="evidence" value="ECO:0007669"/>
    <property type="project" value="InterPro"/>
</dbReference>
<protein>
    <submittedName>
        <fullName evidence="7">Putative P-loop containing nucleoside triphosphate hydrolase</fullName>
    </submittedName>
</protein>
<accession>A0A2P6Q6Q5</accession>
<dbReference type="PANTHER" id="PTHR23155">
    <property type="entry name" value="DISEASE RESISTANCE PROTEIN RP"/>
    <property type="match status" value="1"/>
</dbReference>
<dbReference type="Proteomes" id="UP000238479">
    <property type="component" value="Chromosome 5"/>
</dbReference>
<dbReference type="EMBL" id="PDCK01000043">
    <property type="protein sequence ID" value="PRQ29865.1"/>
    <property type="molecule type" value="Genomic_DNA"/>
</dbReference>
<sequence>MASFVMDLLIGKLVTILENEGTTIAGVRDEVDKVKEEFLSMKAFLVDTEANKAKTEGEKLWVARIRDLTHDVEDIIDEFLYHMYEKRSGGRLSRGLHKTIRAPSNLWFRHKLANKLQKITEMIKAIPERNQRYSVGLVGGATTSEDIHKLVQNQAESSFFIMEDELVGIKGKKQILMGWLMDEEQHQTTISGVGMGGSGKTTLEWQLGSQIIVTTRKEDIASNSFGVESHVHHIQPLLRNEAWDLLCKKAFSSNEDKTCGLMSSKKSLDQWNKVLNSFNWHLHKNPLLDPVKNILLLSFNDLPSQLKHCFLYSSLFPEDFVIKRKRLIRLWIAEEFVEHAKGVTPEEVADNYLMELCFRTMLQVVERNGTGRPKKVKMHDLLARACFVDS</sequence>
<dbReference type="Gene3D" id="3.40.50.300">
    <property type="entry name" value="P-loop containing nucleotide triphosphate hydrolases"/>
    <property type="match status" value="1"/>
</dbReference>
<dbReference type="GO" id="GO:0016787">
    <property type="term" value="F:hydrolase activity"/>
    <property type="evidence" value="ECO:0007669"/>
    <property type="project" value="UniProtKB-KW"/>
</dbReference>
<keyword evidence="1" id="KW-0677">Repeat</keyword>
<evidence type="ECO:0000256" key="2">
    <source>
        <dbReference type="ARBA" id="ARBA00022741"/>
    </source>
</evidence>
<gene>
    <name evidence="7" type="ORF">RchiOBHm_Chr5g0018441</name>
</gene>
<dbReference type="PANTHER" id="PTHR23155:SF1205">
    <property type="entry name" value="DISEASE RESISTANCE PROTEIN RPM1"/>
    <property type="match status" value="1"/>
</dbReference>
<keyword evidence="7" id="KW-0378">Hydrolase</keyword>
<evidence type="ECO:0000259" key="4">
    <source>
        <dbReference type="Pfam" id="PF00931"/>
    </source>
</evidence>
<keyword evidence="2" id="KW-0547">Nucleotide-binding</keyword>
<dbReference type="Gene3D" id="1.10.10.10">
    <property type="entry name" value="Winged helix-like DNA-binding domain superfamily/Winged helix DNA-binding domain"/>
    <property type="match status" value="1"/>
</dbReference>
<evidence type="ECO:0000259" key="6">
    <source>
        <dbReference type="Pfam" id="PF23559"/>
    </source>
</evidence>
<dbReference type="Gene3D" id="1.20.5.4130">
    <property type="match status" value="1"/>
</dbReference>
<dbReference type="FunFam" id="1.10.10.10:FF:000322">
    <property type="entry name" value="Probable disease resistance protein At1g63360"/>
    <property type="match status" value="1"/>
</dbReference>
<keyword evidence="3" id="KW-0611">Plant defense</keyword>
<dbReference type="Pfam" id="PF23559">
    <property type="entry name" value="WHD_DRP"/>
    <property type="match status" value="1"/>
</dbReference>
<dbReference type="InterPro" id="IPR044974">
    <property type="entry name" value="Disease_R_plants"/>
</dbReference>
<name>A0A2P6Q6Q5_ROSCH</name>
<dbReference type="InterPro" id="IPR058922">
    <property type="entry name" value="WHD_DRP"/>
</dbReference>
<evidence type="ECO:0000256" key="1">
    <source>
        <dbReference type="ARBA" id="ARBA00022737"/>
    </source>
</evidence>
<dbReference type="InterPro" id="IPR027417">
    <property type="entry name" value="P-loop_NTPase"/>
</dbReference>
<evidence type="ECO:0000256" key="3">
    <source>
        <dbReference type="ARBA" id="ARBA00022821"/>
    </source>
</evidence>
<evidence type="ECO:0000313" key="7">
    <source>
        <dbReference type="EMBL" id="PRQ29865.1"/>
    </source>
</evidence>
<feature type="domain" description="Disease resistance protein winged helix" evidence="6">
    <location>
        <begin position="315"/>
        <end position="382"/>
    </location>
</feature>
<evidence type="ECO:0000313" key="8">
    <source>
        <dbReference type="Proteomes" id="UP000238479"/>
    </source>
</evidence>
<dbReference type="SUPFAM" id="SSF52540">
    <property type="entry name" value="P-loop containing nucleoside triphosphate hydrolases"/>
    <property type="match status" value="1"/>
</dbReference>
<dbReference type="Pfam" id="PF00931">
    <property type="entry name" value="NB-ARC"/>
    <property type="match status" value="1"/>
</dbReference>
<feature type="domain" description="NB-ARC" evidence="4">
    <location>
        <begin position="207"/>
        <end position="254"/>
    </location>
</feature>
<comment type="caution">
    <text evidence="7">The sequence shown here is derived from an EMBL/GenBank/DDBJ whole genome shotgun (WGS) entry which is preliminary data.</text>
</comment>
<dbReference type="InterPro" id="IPR038005">
    <property type="entry name" value="RX-like_CC"/>
</dbReference>
<feature type="domain" description="Disease resistance N-terminal" evidence="5">
    <location>
        <begin position="5"/>
        <end position="89"/>
    </location>
</feature>
<keyword evidence="8" id="KW-1185">Reference proteome</keyword>
<dbReference type="Gramene" id="PRQ29865">
    <property type="protein sequence ID" value="PRQ29865"/>
    <property type="gene ID" value="RchiOBHm_Chr5g0018441"/>
</dbReference>
<dbReference type="OMA" id="CYARITV"/>
<dbReference type="STRING" id="74649.A0A2P6Q6Q5"/>
<dbReference type="InterPro" id="IPR036388">
    <property type="entry name" value="WH-like_DNA-bd_sf"/>
</dbReference>
<proteinExistence type="predicted"/>
<dbReference type="AlphaFoldDB" id="A0A2P6Q6Q5"/>
<organism evidence="7 8">
    <name type="scientific">Rosa chinensis</name>
    <name type="common">China rose</name>
    <dbReference type="NCBI Taxonomy" id="74649"/>
    <lineage>
        <taxon>Eukaryota</taxon>
        <taxon>Viridiplantae</taxon>
        <taxon>Streptophyta</taxon>
        <taxon>Embryophyta</taxon>
        <taxon>Tracheophyta</taxon>
        <taxon>Spermatophyta</taxon>
        <taxon>Magnoliopsida</taxon>
        <taxon>eudicotyledons</taxon>
        <taxon>Gunneridae</taxon>
        <taxon>Pentapetalae</taxon>
        <taxon>rosids</taxon>
        <taxon>fabids</taxon>
        <taxon>Rosales</taxon>
        <taxon>Rosaceae</taxon>
        <taxon>Rosoideae</taxon>
        <taxon>Rosoideae incertae sedis</taxon>
        <taxon>Rosa</taxon>
    </lineage>
</organism>
<reference evidence="7 8" key="1">
    <citation type="journal article" date="2018" name="Nat. Genet.">
        <title>The Rosa genome provides new insights in the design of modern roses.</title>
        <authorList>
            <person name="Bendahmane M."/>
        </authorList>
    </citation>
    <scope>NUCLEOTIDE SEQUENCE [LARGE SCALE GENOMIC DNA]</scope>
    <source>
        <strain evidence="8">cv. Old Blush</strain>
    </source>
</reference>
<evidence type="ECO:0000259" key="5">
    <source>
        <dbReference type="Pfam" id="PF18052"/>
    </source>
</evidence>
<dbReference type="CDD" id="cd14798">
    <property type="entry name" value="RX-CC_like"/>
    <property type="match status" value="1"/>
</dbReference>
<dbReference type="GO" id="GO:0098542">
    <property type="term" value="P:defense response to other organism"/>
    <property type="evidence" value="ECO:0007669"/>
    <property type="project" value="TreeGrafter"/>
</dbReference>
<dbReference type="InterPro" id="IPR041118">
    <property type="entry name" value="Rx_N"/>
</dbReference>
<dbReference type="InterPro" id="IPR002182">
    <property type="entry name" value="NB-ARC"/>
</dbReference>